<comment type="subcellular location">
    <subcellularLocation>
        <location evidence="1">Apical cell membrane</location>
        <topology evidence="1">Multi-pass membrane protein</topology>
    </subcellularLocation>
</comment>
<dbReference type="InterPro" id="IPR011701">
    <property type="entry name" value="MFS"/>
</dbReference>
<comment type="catalytic activity">
    <reaction evidence="13">
        <text>3 Na(+)(out) + phosphate(out) = 3 Na(+)(in) + phosphate(in)</text>
        <dbReference type="Rhea" id="RHEA:71255"/>
        <dbReference type="ChEBI" id="CHEBI:29101"/>
        <dbReference type="ChEBI" id="CHEBI:43474"/>
    </reaction>
</comment>
<feature type="transmembrane region" description="Helical" evidence="15">
    <location>
        <begin position="428"/>
        <end position="451"/>
    </location>
</feature>
<evidence type="ECO:0000256" key="9">
    <source>
        <dbReference type="ARBA" id="ARBA00023065"/>
    </source>
</evidence>
<evidence type="ECO:0000256" key="11">
    <source>
        <dbReference type="ARBA" id="ARBA00023180"/>
    </source>
</evidence>
<reference evidence="18" key="1">
    <citation type="submission" date="2025-08" db="UniProtKB">
        <authorList>
            <consortium name="RefSeq"/>
        </authorList>
    </citation>
    <scope>IDENTIFICATION</scope>
</reference>
<keyword evidence="17" id="KW-1185">Reference proteome</keyword>
<dbReference type="GeneID" id="101714274"/>
<keyword evidence="10 15" id="KW-0472">Membrane</keyword>
<evidence type="ECO:0000256" key="6">
    <source>
        <dbReference type="ARBA" id="ARBA00022847"/>
    </source>
</evidence>
<protein>
    <submittedName>
        <fullName evidence="18">Sodium-dependent phosphate transport protein 4 isoform X1</fullName>
    </submittedName>
</protein>
<feature type="transmembrane region" description="Helical" evidence="15">
    <location>
        <begin position="38"/>
        <end position="59"/>
    </location>
</feature>
<dbReference type="CTD" id="10786"/>
<dbReference type="GO" id="GO:0019534">
    <property type="term" value="F:toxin transmembrane transporter activity"/>
    <property type="evidence" value="ECO:0007669"/>
    <property type="project" value="TreeGrafter"/>
</dbReference>
<dbReference type="GO" id="GO:0006814">
    <property type="term" value="P:sodium ion transport"/>
    <property type="evidence" value="ECO:0007669"/>
    <property type="project" value="UniProtKB-KW"/>
</dbReference>
<evidence type="ECO:0000256" key="2">
    <source>
        <dbReference type="ARBA" id="ARBA00008586"/>
    </source>
</evidence>
<dbReference type="GO" id="GO:0015293">
    <property type="term" value="F:symporter activity"/>
    <property type="evidence" value="ECO:0007669"/>
    <property type="project" value="UniProtKB-KW"/>
</dbReference>
<dbReference type="SUPFAM" id="SSF103473">
    <property type="entry name" value="MFS general substrate transporter"/>
    <property type="match status" value="1"/>
</dbReference>
<keyword evidence="5 15" id="KW-0812">Transmembrane</keyword>
<feature type="transmembrane region" description="Helical" evidence="15">
    <location>
        <begin position="463"/>
        <end position="484"/>
    </location>
</feature>
<dbReference type="GO" id="GO:0015143">
    <property type="term" value="F:urate transmembrane transporter activity"/>
    <property type="evidence" value="ECO:0007669"/>
    <property type="project" value="TreeGrafter"/>
</dbReference>
<accession>A0AAX6PBQ5</accession>
<feature type="transmembrane region" description="Helical" evidence="15">
    <location>
        <begin position="142"/>
        <end position="161"/>
    </location>
</feature>
<dbReference type="CDD" id="cd17318">
    <property type="entry name" value="MFS_SLC17"/>
    <property type="match status" value="1"/>
</dbReference>
<dbReference type="Pfam" id="PF07690">
    <property type="entry name" value="MFS_1"/>
    <property type="match status" value="1"/>
</dbReference>
<dbReference type="GO" id="GO:0008308">
    <property type="term" value="F:voltage-gated monoatomic anion channel activity"/>
    <property type="evidence" value="ECO:0007669"/>
    <property type="project" value="TreeGrafter"/>
</dbReference>
<dbReference type="FunFam" id="1.20.1250.20:FF:000060">
    <property type="entry name" value="Solute carrier family 17 member 3"/>
    <property type="match status" value="1"/>
</dbReference>
<evidence type="ECO:0000256" key="15">
    <source>
        <dbReference type="SAM" id="Phobius"/>
    </source>
</evidence>
<proteinExistence type="inferred from homology"/>
<sequence>MSIWCVHRARQRCADKSRESQGRKENTRKRQFPRFCSIRYGIAFIAHLLNFILAAQNTILNITMVAMVNSTDHHSQLNNSTEALPVGSPGDPDKAPSSPAKAPVYDWSPGTQGILFSSISYGILLTVALGGYLAGKVGARKVAGVALLGSSLLTLCIPLAANLGLVSLIATRIVQGLAQGSGFGGHFGLWQKWAPPHERSRLCSISLSGAILGIVAVILLGGIISQVLGWPFVFYIFGGLGCVCSLLWFALVYDDPVSHPWISISEKEYILSTLNQQVSSEKQSLPIKAMLRSLPLWSICLCSFSHQWLINILTIYTPTYISYLYKVNIRDNGLLSSLPFIVAWIVGLLGGQLADFLLTKNFRLITVRKTVTLLGQLPSSALLVALPYLNSSYITTITFLTLSCGISPLCQSGIYINALDIAPRYSSFLLGATRGFAQTSAVLVPVISGFLLNQDPEFGWKNIYFLTFAINVLGFIFFLIFGEADVQDWAKERKLTRL</sequence>
<dbReference type="GO" id="GO:0015562">
    <property type="term" value="F:efflux transmembrane transporter activity"/>
    <property type="evidence" value="ECO:0007669"/>
    <property type="project" value="TreeGrafter"/>
</dbReference>
<dbReference type="InterPro" id="IPR036259">
    <property type="entry name" value="MFS_trans_sf"/>
</dbReference>
<dbReference type="InterPro" id="IPR020846">
    <property type="entry name" value="MFS_dom"/>
</dbReference>
<dbReference type="FunFam" id="1.20.1250.20:FF:000003">
    <property type="entry name" value="Solute carrier family 17 member 3"/>
    <property type="match status" value="1"/>
</dbReference>
<keyword evidence="12" id="KW-0739">Sodium transport</keyword>
<dbReference type="GO" id="GO:0042910">
    <property type="term" value="F:xenobiotic transmembrane transporter activity"/>
    <property type="evidence" value="ECO:0007669"/>
    <property type="project" value="TreeGrafter"/>
</dbReference>
<dbReference type="RefSeq" id="XP_004847636.2">
    <property type="nucleotide sequence ID" value="XM_004847579.3"/>
</dbReference>
<evidence type="ECO:0000256" key="12">
    <source>
        <dbReference type="ARBA" id="ARBA00023201"/>
    </source>
</evidence>
<keyword evidence="4" id="KW-1003">Cell membrane</keyword>
<feature type="transmembrane region" description="Helical" evidence="15">
    <location>
        <begin position="202"/>
        <end position="224"/>
    </location>
</feature>
<keyword evidence="6" id="KW-0769">Symport</keyword>
<dbReference type="PANTHER" id="PTHR11662:SF134">
    <property type="entry name" value="SODIUM-DEPENDENT PHOSPHATE TRANSPORT PROTEIN 4"/>
    <property type="match status" value="1"/>
</dbReference>
<dbReference type="PANTHER" id="PTHR11662">
    <property type="entry name" value="SOLUTE CARRIER FAMILY 17"/>
    <property type="match status" value="1"/>
</dbReference>
<evidence type="ECO:0000256" key="10">
    <source>
        <dbReference type="ARBA" id="ARBA00023136"/>
    </source>
</evidence>
<keyword evidence="9" id="KW-0406">Ion transport</keyword>
<dbReference type="AlphaFoldDB" id="A0AAX6PBQ5"/>
<feature type="transmembrane region" description="Helical" evidence="15">
    <location>
        <begin position="230"/>
        <end position="253"/>
    </location>
</feature>
<keyword evidence="8" id="KW-0915">Sodium</keyword>
<dbReference type="KEGG" id="hgl:101714274"/>
<keyword evidence="7 15" id="KW-1133">Transmembrane helix</keyword>
<dbReference type="Gene3D" id="1.20.1250.20">
    <property type="entry name" value="MFS general substrate transporter like domains"/>
    <property type="match status" value="2"/>
</dbReference>
<evidence type="ECO:0000256" key="13">
    <source>
        <dbReference type="ARBA" id="ARBA00035839"/>
    </source>
</evidence>
<keyword evidence="3" id="KW-0813">Transport</keyword>
<feature type="transmembrane region" description="Helical" evidence="15">
    <location>
        <begin position="394"/>
        <end position="416"/>
    </location>
</feature>
<evidence type="ECO:0000256" key="3">
    <source>
        <dbReference type="ARBA" id="ARBA00022448"/>
    </source>
</evidence>
<evidence type="ECO:0000313" key="17">
    <source>
        <dbReference type="Proteomes" id="UP000694906"/>
    </source>
</evidence>
<dbReference type="Proteomes" id="UP000694906">
    <property type="component" value="Unplaced"/>
</dbReference>
<comment type="similarity">
    <text evidence="2">Belongs to the major facilitator superfamily. Sodium/anion cotransporter family.</text>
</comment>
<dbReference type="GO" id="GO:0016324">
    <property type="term" value="C:apical plasma membrane"/>
    <property type="evidence" value="ECO:0007669"/>
    <property type="project" value="UniProtKB-SubCell"/>
</dbReference>
<feature type="domain" description="Major facilitator superfamily (MFS) profile" evidence="16">
    <location>
        <begin position="42"/>
        <end position="486"/>
    </location>
</feature>
<feature type="transmembrane region" description="Helical" evidence="15">
    <location>
        <begin position="173"/>
        <end position="190"/>
    </location>
</feature>
<dbReference type="InterPro" id="IPR050382">
    <property type="entry name" value="MFS_Na/Anion_cotransporter"/>
</dbReference>
<evidence type="ECO:0000256" key="5">
    <source>
        <dbReference type="ARBA" id="ARBA00022692"/>
    </source>
</evidence>
<organism evidence="17 18">
    <name type="scientific">Heterocephalus glaber</name>
    <name type="common">Naked mole rat</name>
    <dbReference type="NCBI Taxonomy" id="10181"/>
    <lineage>
        <taxon>Eukaryota</taxon>
        <taxon>Metazoa</taxon>
        <taxon>Chordata</taxon>
        <taxon>Craniata</taxon>
        <taxon>Vertebrata</taxon>
        <taxon>Euteleostomi</taxon>
        <taxon>Mammalia</taxon>
        <taxon>Eutheria</taxon>
        <taxon>Euarchontoglires</taxon>
        <taxon>Glires</taxon>
        <taxon>Rodentia</taxon>
        <taxon>Hystricomorpha</taxon>
        <taxon>Bathyergidae</taxon>
        <taxon>Heterocephalus</taxon>
    </lineage>
</organism>
<dbReference type="PROSITE" id="PS50850">
    <property type="entry name" value="MFS"/>
    <property type="match status" value="1"/>
</dbReference>
<evidence type="ECO:0000256" key="4">
    <source>
        <dbReference type="ARBA" id="ARBA00022475"/>
    </source>
</evidence>
<evidence type="ECO:0000259" key="16">
    <source>
        <dbReference type="PROSITE" id="PS50850"/>
    </source>
</evidence>
<evidence type="ECO:0000256" key="8">
    <source>
        <dbReference type="ARBA" id="ARBA00023053"/>
    </source>
</evidence>
<feature type="region of interest" description="Disordered" evidence="14">
    <location>
        <begin position="78"/>
        <end position="102"/>
    </location>
</feature>
<feature type="transmembrane region" description="Helical" evidence="15">
    <location>
        <begin position="114"/>
        <end position="135"/>
    </location>
</feature>
<name>A0AAX6PBQ5_HETGA</name>
<keyword evidence="11" id="KW-0325">Glycoprotein</keyword>
<evidence type="ECO:0000256" key="1">
    <source>
        <dbReference type="ARBA" id="ARBA00004424"/>
    </source>
</evidence>
<evidence type="ECO:0000313" key="18">
    <source>
        <dbReference type="RefSeq" id="XP_004847636.2"/>
    </source>
</evidence>
<gene>
    <name evidence="18" type="primary">Slc17a3</name>
</gene>
<evidence type="ECO:0000256" key="14">
    <source>
        <dbReference type="SAM" id="MobiDB-lite"/>
    </source>
</evidence>
<feature type="transmembrane region" description="Helical" evidence="15">
    <location>
        <begin position="337"/>
        <end position="358"/>
    </location>
</feature>
<evidence type="ECO:0000256" key="7">
    <source>
        <dbReference type="ARBA" id="ARBA00022989"/>
    </source>
</evidence>